<reference evidence="2" key="2">
    <citation type="submission" date="2021-03" db="UniProtKB">
        <authorList>
            <consortium name="EnsemblPlants"/>
        </authorList>
    </citation>
    <scope>IDENTIFICATION</scope>
</reference>
<feature type="compositionally biased region" description="Basic and acidic residues" evidence="1">
    <location>
        <begin position="207"/>
        <end position="224"/>
    </location>
</feature>
<evidence type="ECO:0000256" key="1">
    <source>
        <dbReference type="SAM" id="MobiDB-lite"/>
    </source>
</evidence>
<protein>
    <submittedName>
        <fullName evidence="2">Uncharacterized protein</fullName>
    </submittedName>
</protein>
<dbReference type="EnsemblPlants" id="AUR62021969-RA">
    <property type="protein sequence ID" value="AUR62021969-RA:cds"/>
    <property type="gene ID" value="AUR62021969"/>
</dbReference>
<name>A0A803M1Y7_CHEQI</name>
<feature type="compositionally biased region" description="Basic and acidic residues" evidence="1">
    <location>
        <begin position="143"/>
        <end position="180"/>
    </location>
</feature>
<reference evidence="2" key="1">
    <citation type="journal article" date="2017" name="Nature">
        <title>The genome of Chenopodium quinoa.</title>
        <authorList>
            <person name="Jarvis D.E."/>
            <person name="Ho Y.S."/>
            <person name="Lightfoot D.J."/>
            <person name="Schmoeckel S.M."/>
            <person name="Li B."/>
            <person name="Borm T.J.A."/>
            <person name="Ohyanagi H."/>
            <person name="Mineta K."/>
            <person name="Michell C.T."/>
            <person name="Saber N."/>
            <person name="Kharbatia N.M."/>
            <person name="Rupper R.R."/>
            <person name="Sharp A.R."/>
            <person name="Dally N."/>
            <person name="Boughton B.A."/>
            <person name="Woo Y.H."/>
            <person name="Gao G."/>
            <person name="Schijlen E.G.W.M."/>
            <person name="Guo X."/>
            <person name="Momin A.A."/>
            <person name="Negrao S."/>
            <person name="Al-Babili S."/>
            <person name="Gehring C."/>
            <person name="Roessner U."/>
            <person name="Jung C."/>
            <person name="Murphy K."/>
            <person name="Arold S.T."/>
            <person name="Gojobori T."/>
            <person name="van der Linden C.G."/>
            <person name="van Loo E.N."/>
            <person name="Jellen E.N."/>
            <person name="Maughan P.J."/>
            <person name="Tester M."/>
        </authorList>
    </citation>
    <scope>NUCLEOTIDE SEQUENCE [LARGE SCALE GENOMIC DNA]</scope>
    <source>
        <strain evidence="2">cv. PI 614886</strain>
    </source>
</reference>
<keyword evidence="3" id="KW-1185">Reference proteome</keyword>
<organism evidence="2 3">
    <name type="scientific">Chenopodium quinoa</name>
    <name type="common">Quinoa</name>
    <dbReference type="NCBI Taxonomy" id="63459"/>
    <lineage>
        <taxon>Eukaryota</taxon>
        <taxon>Viridiplantae</taxon>
        <taxon>Streptophyta</taxon>
        <taxon>Embryophyta</taxon>
        <taxon>Tracheophyta</taxon>
        <taxon>Spermatophyta</taxon>
        <taxon>Magnoliopsida</taxon>
        <taxon>eudicotyledons</taxon>
        <taxon>Gunneridae</taxon>
        <taxon>Pentapetalae</taxon>
        <taxon>Caryophyllales</taxon>
        <taxon>Chenopodiaceae</taxon>
        <taxon>Chenopodioideae</taxon>
        <taxon>Atripliceae</taxon>
        <taxon>Chenopodium</taxon>
    </lineage>
</organism>
<feature type="region of interest" description="Disordered" evidence="1">
    <location>
        <begin position="207"/>
        <end position="228"/>
    </location>
</feature>
<dbReference type="AlphaFoldDB" id="A0A803M1Y7"/>
<evidence type="ECO:0000313" key="3">
    <source>
        <dbReference type="Proteomes" id="UP000596660"/>
    </source>
</evidence>
<dbReference type="InterPro" id="IPR045881">
    <property type="entry name" value="MNM1-like"/>
</dbReference>
<dbReference type="PANTHER" id="PTHR34682">
    <property type="entry name" value="AT HOOK MOTIF-CONTAINING PROTEIN"/>
    <property type="match status" value="1"/>
</dbReference>
<proteinExistence type="predicted"/>
<sequence>MLVFRMFKAGLSTMNSIRVYVMALWMSQLMNQGTVTIPAEAQPKRRRGRPRKGYFLSVRVGNSNVSLRGVVFKEECIVPVTPENDIAPNTKMHKRKDFPIPPMNVITQVAEQTARNSSLNPGKNIEIQQQEKVPSPSVTQKGQSEDKEQQDKASDDKEQQEKASEDKKQQEKASDGKEQQEILADVEDQEKLSLGAEIIEEVSAKMESLKDLSEPPVKKQKTDETTVSLSNEEDMIQHDAVTNENSEDAVINENSEDAVTNENSEDAVKPLEEANNTVLPKETNISPPQIAISLKDSSVVDFPTVMEQDICTNSGFQISMENPDDEDELSEPPNDISPMETEQGGDK</sequence>
<accession>A0A803M1Y7</accession>
<dbReference type="Proteomes" id="UP000596660">
    <property type="component" value="Unplaced"/>
</dbReference>
<dbReference type="Gramene" id="AUR62021969-RA">
    <property type="protein sequence ID" value="AUR62021969-RA:cds"/>
    <property type="gene ID" value="AUR62021969"/>
</dbReference>
<feature type="compositionally biased region" description="Polar residues" evidence="1">
    <location>
        <begin position="111"/>
        <end position="142"/>
    </location>
</feature>
<feature type="region of interest" description="Disordered" evidence="1">
    <location>
        <begin position="314"/>
        <end position="347"/>
    </location>
</feature>
<dbReference type="PANTHER" id="PTHR34682:SF1">
    <property type="entry name" value="PROTEIN METABOLIC NETWORK MODULATOR 1"/>
    <property type="match status" value="1"/>
</dbReference>
<feature type="region of interest" description="Disordered" evidence="1">
    <location>
        <begin position="111"/>
        <end position="190"/>
    </location>
</feature>
<evidence type="ECO:0000313" key="2">
    <source>
        <dbReference type="EnsemblPlants" id="AUR62021969-RA:cds"/>
    </source>
</evidence>